<evidence type="ECO:0000256" key="6">
    <source>
        <dbReference type="HAMAP-Rule" id="MF_00993"/>
    </source>
</evidence>
<gene>
    <name evidence="6" type="primary">mqnE</name>
    <name evidence="10" type="ORF">SAMEA4364220_00742</name>
</gene>
<dbReference type="HAMAP" id="MF_00993">
    <property type="entry name" value="MqnE"/>
    <property type="match status" value="1"/>
</dbReference>
<dbReference type="SFLD" id="SFLDG01389">
    <property type="entry name" value="menaquinone_synthsis_involved"/>
    <property type="match status" value="1"/>
</dbReference>
<dbReference type="InterPro" id="IPR006638">
    <property type="entry name" value="Elp3/MiaA/NifB-like_rSAM"/>
</dbReference>
<dbReference type="InterPro" id="IPR020050">
    <property type="entry name" value="FO_synthase_su2"/>
</dbReference>
<evidence type="ECO:0000313" key="11">
    <source>
        <dbReference type="Proteomes" id="UP000215383"/>
    </source>
</evidence>
<feature type="binding site" evidence="6 7">
    <location>
        <position position="68"/>
    </location>
    <ligand>
        <name>[4Fe-4S] cluster</name>
        <dbReference type="ChEBI" id="CHEBI:49883"/>
        <note>4Fe-4S-S-AdoMet</note>
    </ligand>
</feature>
<dbReference type="SFLD" id="SFLDS00029">
    <property type="entry name" value="Radical_SAM"/>
    <property type="match status" value="1"/>
</dbReference>
<evidence type="ECO:0000256" key="2">
    <source>
        <dbReference type="ARBA" id="ARBA00022691"/>
    </source>
</evidence>
<dbReference type="AlphaFoldDB" id="A0A239TKN5"/>
<feature type="domain" description="Radical SAM core" evidence="9">
    <location>
        <begin position="54"/>
        <end position="287"/>
    </location>
</feature>
<name>A0A239TKN5_9FIRM</name>
<dbReference type="GO" id="GO:0051539">
    <property type="term" value="F:4 iron, 4 sulfur cluster binding"/>
    <property type="evidence" value="ECO:0007669"/>
    <property type="project" value="UniProtKB-KW"/>
</dbReference>
<dbReference type="SFLD" id="SFLDF00342">
    <property type="entry name" value="cyclic_dehypoxanthine_futalosi"/>
    <property type="match status" value="1"/>
</dbReference>
<dbReference type="GO" id="GO:0044689">
    <property type="term" value="F:7,8-didemethyl-8-hydroxy-5-deazariboflavin synthase activity"/>
    <property type="evidence" value="ECO:0007669"/>
    <property type="project" value="TreeGrafter"/>
</dbReference>
<feature type="binding site" evidence="6 7">
    <location>
        <position position="72"/>
    </location>
    <ligand>
        <name>[4Fe-4S] cluster</name>
        <dbReference type="ChEBI" id="CHEBI:49883"/>
        <note>4Fe-4S-S-AdoMet</note>
    </ligand>
</feature>
<dbReference type="RefSeq" id="WP_036254422.1">
    <property type="nucleotide sequence ID" value="NZ_CALXYH010000011.1"/>
</dbReference>
<keyword evidence="6" id="KW-0474">Menaquinone biosynthesis</keyword>
<keyword evidence="6" id="KW-0808">Transferase</keyword>
<feature type="binding site" evidence="8">
    <location>
        <position position="181"/>
    </location>
    <ligand>
        <name>S-adenosyl-L-methionine</name>
        <dbReference type="ChEBI" id="CHEBI:59789"/>
    </ligand>
</feature>
<dbReference type="SUPFAM" id="SSF102114">
    <property type="entry name" value="Radical SAM enzymes"/>
    <property type="match status" value="1"/>
</dbReference>
<dbReference type="SFLD" id="SFLDG01064">
    <property type="entry name" value="F420__menaquinone_cofactor_bio"/>
    <property type="match status" value="1"/>
</dbReference>
<dbReference type="InterPro" id="IPR007197">
    <property type="entry name" value="rSAM"/>
</dbReference>
<comment type="cofactor">
    <cofactor evidence="6 7">
        <name>[4Fe-4S] cluster</name>
        <dbReference type="ChEBI" id="CHEBI:49883"/>
    </cofactor>
    <text evidence="6 7">Binds 1 [4Fe-4S] cluster. The cluster is coordinated with 3 cysteines and an exchangeable S-adenosyl-L-methionine.</text>
</comment>
<evidence type="ECO:0000256" key="7">
    <source>
        <dbReference type="PIRSR" id="PIRSR004762-1"/>
    </source>
</evidence>
<dbReference type="Pfam" id="PF04055">
    <property type="entry name" value="Radical_SAM"/>
    <property type="match status" value="1"/>
</dbReference>
<feature type="binding site" evidence="8">
    <location>
        <position position="74"/>
    </location>
    <ligand>
        <name>S-adenosyl-L-methionine</name>
        <dbReference type="ChEBI" id="CHEBI:59789"/>
    </ligand>
</feature>
<dbReference type="Pfam" id="PF19288">
    <property type="entry name" value="CofH_C"/>
    <property type="match status" value="1"/>
</dbReference>
<dbReference type="GO" id="GO:0009234">
    <property type="term" value="P:menaquinone biosynthetic process"/>
    <property type="evidence" value="ECO:0007669"/>
    <property type="project" value="UniProtKB-UniRule"/>
</dbReference>
<protein>
    <recommendedName>
        <fullName evidence="6">Aminodeoxyfutalosine synthase</fullName>
        <shortName evidence="6">AFL synthase</shortName>
        <shortName evidence="6">Aminofutalosine synthase</shortName>
        <ecNumber evidence="6">2.5.1.120</ecNumber>
    </recommendedName>
    <alternativeName>
        <fullName evidence="6">Menaquinone biosynthetic enzyme MqnE</fullName>
    </alternativeName>
</protein>
<dbReference type="PROSITE" id="PS51918">
    <property type="entry name" value="RADICAL_SAM"/>
    <property type="match status" value="1"/>
</dbReference>
<evidence type="ECO:0000256" key="5">
    <source>
        <dbReference type="ARBA" id="ARBA00023014"/>
    </source>
</evidence>
<dbReference type="GO" id="GO:0102573">
    <property type="term" value="F:aminodeoxyfutalosine synthase activity"/>
    <property type="evidence" value="ECO:0007669"/>
    <property type="project" value="UniProtKB-EC"/>
</dbReference>
<dbReference type="EMBL" id="LT906446">
    <property type="protein sequence ID" value="SNU97364.1"/>
    <property type="molecule type" value="Genomic_DNA"/>
</dbReference>
<evidence type="ECO:0000313" key="10">
    <source>
        <dbReference type="EMBL" id="SNU97364.1"/>
    </source>
</evidence>
<accession>A0A239TKN5</accession>
<keyword evidence="2 6" id="KW-0949">S-adenosyl-L-methionine</keyword>
<keyword evidence="5 6" id="KW-0411">Iron-sulfur</keyword>
<dbReference type="NCBIfam" id="TIGR03700">
    <property type="entry name" value="mena_SCO4494"/>
    <property type="match status" value="1"/>
</dbReference>
<dbReference type="InterPro" id="IPR058240">
    <property type="entry name" value="rSAM_sf"/>
</dbReference>
<organism evidence="10 11">
    <name type="scientific">Megamonas hypermegale</name>
    <dbReference type="NCBI Taxonomy" id="158847"/>
    <lineage>
        <taxon>Bacteria</taxon>
        <taxon>Bacillati</taxon>
        <taxon>Bacillota</taxon>
        <taxon>Negativicutes</taxon>
        <taxon>Selenomonadales</taxon>
        <taxon>Selenomonadaceae</taxon>
        <taxon>Megamonas</taxon>
    </lineage>
</organism>
<comment type="similarity">
    <text evidence="6">Belongs to the radical SAM superfamily. MqnE family.</text>
</comment>
<evidence type="ECO:0000256" key="1">
    <source>
        <dbReference type="ARBA" id="ARBA00022485"/>
    </source>
</evidence>
<comment type="catalytic activity">
    <reaction evidence="6">
        <text>3-[(1-carboxyvinyl)-oxy]benzoate + S-adenosyl-L-methionine + H2O = 6-amino-6-deoxyfutalosine + hydrogencarbonate + L-methionine + H(+)</text>
        <dbReference type="Rhea" id="RHEA:33075"/>
        <dbReference type="ChEBI" id="CHEBI:15377"/>
        <dbReference type="ChEBI" id="CHEBI:15378"/>
        <dbReference type="ChEBI" id="CHEBI:17544"/>
        <dbReference type="ChEBI" id="CHEBI:57844"/>
        <dbReference type="ChEBI" id="CHEBI:59789"/>
        <dbReference type="ChEBI" id="CHEBI:64286"/>
        <dbReference type="ChEBI" id="CHEBI:76981"/>
        <dbReference type="EC" id="2.5.1.120"/>
    </reaction>
</comment>
<dbReference type="GeneID" id="78506767"/>
<keyword evidence="1 6" id="KW-0004">4Fe-4S</keyword>
<comment type="pathway">
    <text evidence="6">Quinol/quinone metabolism; menaquinone biosynthesis.</text>
</comment>
<dbReference type="PANTHER" id="PTHR43076:SF7">
    <property type="entry name" value="AMINODEOXYFUTALOSINE SYNTHASE"/>
    <property type="match status" value="1"/>
</dbReference>
<dbReference type="SMART" id="SM00729">
    <property type="entry name" value="Elp3"/>
    <property type="match status" value="1"/>
</dbReference>
<dbReference type="eggNOG" id="COG1060">
    <property type="taxonomic scope" value="Bacteria"/>
</dbReference>
<dbReference type="PIRSF" id="PIRSF004762">
    <property type="entry name" value="CHP00423"/>
    <property type="match status" value="1"/>
</dbReference>
<dbReference type="Gene3D" id="3.20.20.70">
    <property type="entry name" value="Aldolase class I"/>
    <property type="match status" value="1"/>
</dbReference>
<dbReference type="EC" id="2.5.1.120" evidence="6"/>
<dbReference type="InterPro" id="IPR034405">
    <property type="entry name" value="F420"/>
</dbReference>
<reference evidence="10 11" key="1">
    <citation type="submission" date="2017-06" db="EMBL/GenBank/DDBJ databases">
        <authorList>
            <consortium name="Pathogen Informatics"/>
        </authorList>
    </citation>
    <scope>NUCLEOTIDE SEQUENCE [LARGE SCALE GENOMIC DNA]</scope>
    <source>
        <strain evidence="10 11">NCTC10570</strain>
    </source>
</reference>
<comment type="function">
    <text evidence="6">Radical SAM enzyme that catalyzes the addition of the adenosyl radical to the double bond of 3-[(1-carboxyvinyl)oxy]benzoate, leading to aminodeoxyfutalosine (AFL), a key intermediate in the formation of menaquinone (MK, vitamin K2) from chorismate.</text>
</comment>
<dbReference type="InterPro" id="IPR045567">
    <property type="entry name" value="CofH/MnqC-like_C"/>
</dbReference>
<evidence type="ECO:0000256" key="3">
    <source>
        <dbReference type="ARBA" id="ARBA00022723"/>
    </source>
</evidence>
<evidence type="ECO:0000259" key="9">
    <source>
        <dbReference type="PROSITE" id="PS51918"/>
    </source>
</evidence>
<dbReference type="SFLD" id="SFLDF00343">
    <property type="entry name" value="aminofutalosine_synthase_(mqnE"/>
    <property type="match status" value="1"/>
</dbReference>
<keyword evidence="3 6" id="KW-0479">Metal-binding</keyword>
<dbReference type="Proteomes" id="UP000215383">
    <property type="component" value="Chromosome 1"/>
</dbReference>
<dbReference type="InterPro" id="IPR022432">
    <property type="entry name" value="MqnE"/>
</dbReference>
<evidence type="ECO:0000256" key="4">
    <source>
        <dbReference type="ARBA" id="ARBA00023004"/>
    </source>
</evidence>
<sequence>MVTNLNTLDLIEAKVLKGERLSKEDGLNLFASNDLARIGYLADLVRKRISGDYVYYNVNCHLNLTNMCTALCDFCAFGCEETDKRAYAMTMDDIRAKVKRACLDPNMKNLHIVSGLHPHWPFSYYVDVIKMLKKEFPQLHLKGFTGVEITHFAKISGKSIREVLQELKDAGIEAMPGGGAEILNDRIRNKLCPNKATASEWLEVSRVAHSLGIKTNASMLYGHIETIEERVDHLITLRNLQDETGGIQTFICFPFHPANTKLGQSVQRTSVWDDLKTMAICRLMLDNIHNIKAYWVMLTLPIAQLALGFGANDIDGTISEEKIMHDAGANSPKALTRDNLITLIKQTGRIPAECDCNFNIIRTF</sequence>
<dbReference type="PANTHER" id="PTHR43076">
    <property type="entry name" value="FO SYNTHASE (COFH)"/>
    <property type="match status" value="1"/>
</dbReference>
<proteinExistence type="inferred from homology"/>
<keyword evidence="11" id="KW-1185">Reference proteome</keyword>
<dbReference type="GO" id="GO:0005506">
    <property type="term" value="F:iron ion binding"/>
    <property type="evidence" value="ECO:0007669"/>
    <property type="project" value="UniProtKB-UniRule"/>
</dbReference>
<dbReference type="CDD" id="cd01335">
    <property type="entry name" value="Radical_SAM"/>
    <property type="match status" value="1"/>
</dbReference>
<feature type="binding site" evidence="6 7">
    <location>
        <position position="75"/>
    </location>
    <ligand>
        <name>[4Fe-4S] cluster</name>
        <dbReference type="ChEBI" id="CHEBI:49883"/>
        <note>4Fe-4S-S-AdoMet</note>
    </ligand>
</feature>
<dbReference type="InterPro" id="IPR013785">
    <property type="entry name" value="Aldolase_TIM"/>
</dbReference>
<dbReference type="NCBIfam" id="TIGR00423">
    <property type="entry name" value="CofH family radical SAM protein"/>
    <property type="match status" value="1"/>
</dbReference>
<dbReference type="UniPathway" id="UPA00079"/>
<keyword evidence="4 6" id="KW-0408">Iron</keyword>
<evidence type="ECO:0000256" key="8">
    <source>
        <dbReference type="PIRSR" id="PIRSR004762-2"/>
    </source>
</evidence>